<proteinExistence type="predicted"/>
<reference evidence="1 2" key="1">
    <citation type="journal article" date="2024" name="J Genomics">
        <title>Draft genome sequencing and assembly of Favolaschia claudopus CIRM-BRFM 2984 isolated from oak limbs.</title>
        <authorList>
            <person name="Navarro D."/>
            <person name="Drula E."/>
            <person name="Chaduli D."/>
            <person name="Cazenave R."/>
            <person name="Ahrendt S."/>
            <person name="Wang J."/>
            <person name="Lipzen A."/>
            <person name="Daum C."/>
            <person name="Barry K."/>
            <person name="Grigoriev I.V."/>
            <person name="Favel A."/>
            <person name="Rosso M.N."/>
            <person name="Martin F."/>
        </authorList>
    </citation>
    <scope>NUCLEOTIDE SEQUENCE [LARGE SCALE GENOMIC DNA]</scope>
    <source>
        <strain evidence="1 2">CIRM-BRFM 2984</strain>
    </source>
</reference>
<dbReference type="Proteomes" id="UP001362999">
    <property type="component" value="Unassembled WGS sequence"/>
</dbReference>
<comment type="caution">
    <text evidence="1">The sequence shown here is derived from an EMBL/GenBank/DDBJ whole genome shotgun (WGS) entry which is preliminary data.</text>
</comment>
<dbReference type="AlphaFoldDB" id="A0AAW0D2M0"/>
<accession>A0AAW0D2M0</accession>
<dbReference type="EMBL" id="JAWWNJ010000011">
    <property type="protein sequence ID" value="KAK7044899.1"/>
    <property type="molecule type" value="Genomic_DNA"/>
</dbReference>
<evidence type="ECO:0008006" key="3">
    <source>
        <dbReference type="Google" id="ProtNLM"/>
    </source>
</evidence>
<dbReference type="Gene3D" id="3.80.10.10">
    <property type="entry name" value="Ribonuclease Inhibitor"/>
    <property type="match status" value="1"/>
</dbReference>
<evidence type="ECO:0000313" key="2">
    <source>
        <dbReference type="Proteomes" id="UP001362999"/>
    </source>
</evidence>
<evidence type="ECO:0000313" key="1">
    <source>
        <dbReference type="EMBL" id="KAK7044899.1"/>
    </source>
</evidence>
<dbReference type="InterPro" id="IPR032675">
    <property type="entry name" value="LRR_dom_sf"/>
</dbReference>
<organism evidence="1 2">
    <name type="scientific">Favolaschia claudopus</name>
    <dbReference type="NCBI Taxonomy" id="2862362"/>
    <lineage>
        <taxon>Eukaryota</taxon>
        <taxon>Fungi</taxon>
        <taxon>Dikarya</taxon>
        <taxon>Basidiomycota</taxon>
        <taxon>Agaricomycotina</taxon>
        <taxon>Agaricomycetes</taxon>
        <taxon>Agaricomycetidae</taxon>
        <taxon>Agaricales</taxon>
        <taxon>Marasmiineae</taxon>
        <taxon>Mycenaceae</taxon>
        <taxon>Favolaschia</taxon>
    </lineage>
</organism>
<protein>
    <recommendedName>
        <fullName evidence="3">F-box domain-containing protein</fullName>
    </recommendedName>
</protein>
<name>A0AAW0D2M0_9AGAR</name>
<keyword evidence="2" id="KW-1185">Reference proteome</keyword>
<sequence>MATKCALTDLPTELLVEIASYHESSFTFLSPLTREEHIGERRVQREVLRSLSQTCLSLRQIFLPKSWEHLEVSKPNLQEACADSALTSVIFPFIKSIHLSMRSWTRSDMKAIFFLLEFIRTLPNLTGLQIYYGVSFDVVSILSYAFAGNTSFPAIVALAVQDNLDGILGCFPNLKTLSGASFSENSPLLRAAKTRTPYLEAIAGLRPRRYQAISERDRSLEDIGRDFPSLKALSISTRVHLETADDFFVRLKRVFGHLSDLGFVFYPDRTELLPLEELAARGRDVLRNSSSSDPKILRIWSYDSSVGPQILHMEKV</sequence>
<gene>
    <name evidence="1" type="ORF">R3P38DRAFT_2881527</name>
</gene>